<dbReference type="OrthoDB" id="3025108at2759"/>
<keyword evidence="2" id="KW-0812">Transmembrane</keyword>
<dbReference type="AlphaFoldDB" id="A0A8H6ZBI1"/>
<gene>
    <name evidence="3" type="ORF">MSAN_00303000</name>
</gene>
<feature type="region of interest" description="Disordered" evidence="1">
    <location>
        <begin position="239"/>
        <end position="269"/>
    </location>
</feature>
<feature type="compositionally biased region" description="Polar residues" evidence="1">
    <location>
        <begin position="240"/>
        <end position="269"/>
    </location>
</feature>
<proteinExistence type="predicted"/>
<sequence length="339" mass="37707">MSVAPLATVNIGSVLHCPSDDTFDNVVEIAWLPNPELLLYPSWDSFGHGSSFGALMADGWTRFKSNDIMGIKVRLSVHAWNYGLWLSQANHIFTALQISSGLQDYVIAERIYFYLSVSTTEEAIPLGFLFVCPPHHFQTGECSFKWPECPAYWSLDPSGTERLTLEEATSLGFPAFQFSTRVDGFSWDASVYAGLRQFHKGKGFDPDSQDVARHLGHNLHQLSGQNQTDTLFAYVEDEYSNNADNGGSTRGHPTNPESNDAPNPNLASPSLDQNVVEELVPNAVEELVDSTHTDHVELPPGSPHQDIEEIPVSSTFKFVLNVQLTLMFFSALFWVLFDM</sequence>
<comment type="caution">
    <text evidence="3">The sequence shown here is derived from an EMBL/GenBank/DDBJ whole genome shotgun (WGS) entry which is preliminary data.</text>
</comment>
<dbReference type="EMBL" id="JACAZH010000002">
    <property type="protein sequence ID" value="KAF7374209.1"/>
    <property type="molecule type" value="Genomic_DNA"/>
</dbReference>
<evidence type="ECO:0000313" key="4">
    <source>
        <dbReference type="Proteomes" id="UP000623467"/>
    </source>
</evidence>
<feature type="transmembrane region" description="Helical" evidence="2">
    <location>
        <begin position="318"/>
        <end position="337"/>
    </location>
</feature>
<accession>A0A8H6ZBI1</accession>
<evidence type="ECO:0000256" key="2">
    <source>
        <dbReference type="SAM" id="Phobius"/>
    </source>
</evidence>
<protein>
    <submittedName>
        <fullName evidence="3">Uncharacterized protein</fullName>
    </submittedName>
</protein>
<keyword evidence="4" id="KW-1185">Reference proteome</keyword>
<evidence type="ECO:0000313" key="3">
    <source>
        <dbReference type="EMBL" id="KAF7374209.1"/>
    </source>
</evidence>
<dbReference type="Proteomes" id="UP000623467">
    <property type="component" value="Unassembled WGS sequence"/>
</dbReference>
<name>A0A8H6ZBI1_9AGAR</name>
<keyword evidence="2" id="KW-0472">Membrane</keyword>
<keyword evidence="2" id="KW-1133">Transmembrane helix</keyword>
<reference evidence="3" key="1">
    <citation type="submission" date="2020-05" db="EMBL/GenBank/DDBJ databases">
        <title>Mycena genomes resolve the evolution of fungal bioluminescence.</title>
        <authorList>
            <person name="Tsai I.J."/>
        </authorList>
    </citation>
    <scope>NUCLEOTIDE SEQUENCE</scope>
    <source>
        <strain evidence="3">160909Yilan</strain>
    </source>
</reference>
<organism evidence="3 4">
    <name type="scientific">Mycena sanguinolenta</name>
    <dbReference type="NCBI Taxonomy" id="230812"/>
    <lineage>
        <taxon>Eukaryota</taxon>
        <taxon>Fungi</taxon>
        <taxon>Dikarya</taxon>
        <taxon>Basidiomycota</taxon>
        <taxon>Agaricomycotina</taxon>
        <taxon>Agaricomycetes</taxon>
        <taxon>Agaricomycetidae</taxon>
        <taxon>Agaricales</taxon>
        <taxon>Marasmiineae</taxon>
        <taxon>Mycenaceae</taxon>
        <taxon>Mycena</taxon>
    </lineage>
</organism>
<evidence type="ECO:0000256" key="1">
    <source>
        <dbReference type="SAM" id="MobiDB-lite"/>
    </source>
</evidence>